<protein>
    <submittedName>
        <fullName evidence="2">Uncharacterized protein</fullName>
    </submittedName>
</protein>
<accession>R7YN51</accession>
<evidence type="ECO:0000313" key="3">
    <source>
        <dbReference type="Proteomes" id="UP000016924"/>
    </source>
</evidence>
<feature type="coiled-coil region" evidence="1">
    <location>
        <begin position="54"/>
        <end position="81"/>
    </location>
</feature>
<gene>
    <name evidence="2" type="ORF">W97_02520</name>
</gene>
<evidence type="ECO:0000256" key="1">
    <source>
        <dbReference type="SAM" id="Coils"/>
    </source>
</evidence>
<dbReference type="AlphaFoldDB" id="R7YN51"/>
<keyword evidence="3" id="KW-1185">Reference proteome</keyword>
<evidence type="ECO:0000313" key="2">
    <source>
        <dbReference type="EMBL" id="EON63293.1"/>
    </source>
</evidence>
<reference evidence="3" key="1">
    <citation type="submission" date="2012-06" db="EMBL/GenBank/DDBJ databases">
        <title>The genome sequence of Coniosporium apollinis CBS 100218.</title>
        <authorList>
            <consortium name="The Broad Institute Genome Sequencing Platform"/>
            <person name="Cuomo C."/>
            <person name="Gorbushina A."/>
            <person name="Noack S."/>
            <person name="Walker B."/>
            <person name="Young S.K."/>
            <person name="Zeng Q."/>
            <person name="Gargeya S."/>
            <person name="Fitzgerald M."/>
            <person name="Haas B."/>
            <person name="Abouelleil A."/>
            <person name="Alvarado L."/>
            <person name="Arachchi H.M."/>
            <person name="Berlin A.M."/>
            <person name="Chapman S.B."/>
            <person name="Goldberg J."/>
            <person name="Griggs A."/>
            <person name="Gujja S."/>
            <person name="Hansen M."/>
            <person name="Howarth C."/>
            <person name="Imamovic A."/>
            <person name="Larimer J."/>
            <person name="McCowan C."/>
            <person name="Montmayeur A."/>
            <person name="Murphy C."/>
            <person name="Neiman D."/>
            <person name="Pearson M."/>
            <person name="Priest M."/>
            <person name="Roberts A."/>
            <person name="Saif S."/>
            <person name="Shea T."/>
            <person name="Sisk P."/>
            <person name="Sykes S."/>
            <person name="Wortman J."/>
            <person name="Nusbaum C."/>
            <person name="Birren B."/>
        </authorList>
    </citation>
    <scope>NUCLEOTIDE SEQUENCE [LARGE SCALE GENOMIC DNA]</scope>
    <source>
        <strain evidence="3">CBS 100218</strain>
    </source>
</reference>
<dbReference type="OrthoDB" id="10616380at2759"/>
<dbReference type="HOGENOM" id="CLU_1272790_0_0_1"/>
<proteinExistence type="predicted"/>
<dbReference type="EMBL" id="JH767562">
    <property type="protein sequence ID" value="EON63293.1"/>
    <property type="molecule type" value="Genomic_DNA"/>
</dbReference>
<dbReference type="RefSeq" id="XP_007778610.1">
    <property type="nucleotide sequence ID" value="XM_007780420.1"/>
</dbReference>
<keyword evidence="1" id="KW-0175">Coiled coil</keyword>
<sequence>MADPFTWGGVAWAIASGAIGWIGSKIMDGLFGTGSDPVELQAESIRRLALVFQKALEAERLQNATDKLRSLLDNIAEYNNAPSTSLFRLEDATTDSLDLLSTLAGLEYLGLPSYFVAVSVRITILQELHLVSGDNGELLSILRHIKRSNDQCEYALARGFDLYNGLITPPKSTVPGWIAAFKDQFFIAPTQAEVLEQVREASRAFRKAEIDPNEDLYDKLRWKWSDVREGALERAKAAGIEVPPGL</sequence>
<organism evidence="2 3">
    <name type="scientific">Coniosporium apollinis (strain CBS 100218)</name>
    <name type="common">Rock-inhabiting black yeast</name>
    <dbReference type="NCBI Taxonomy" id="1168221"/>
    <lineage>
        <taxon>Eukaryota</taxon>
        <taxon>Fungi</taxon>
        <taxon>Dikarya</taxon>
        <taxon>Ascomycota</taxon>
        <taxon>Pezizomycotina</taxon>
        <taxon>Dothideomycetes</taxon>
        <taxon>Dothideomycetes incertae sedis</taxon>
        <taxon>Coniosporium</taxon>
    </lineage>
</organism>
<name>R7YN51_CONA1</name>
<dbReference type="Proteomes" id="UP000016924">
    <property type="component" value="Unassembled WGS sequence"/>
</dbReference>
<dbReference type="GeneID" id="19899831"/>